<dbReference type="InterPro" id="IPR018649">
    <property type="entry name" value="SHOCT"/>
</dbReference>
<evidence type="ECO:0000313" key="3">
    <source>
        <dbReference type="EMBL" id="QOV20581.1"/>
    </source>
</evidence>
<feature type="domain" description="DUF4429" evidence="2">
    <location>
        <begin position="46"/>
        <end position="120"/>
    </location>
</feature>
<dbReference type="RefSeq" id="WP_193736895.1">
    <property type="nucleotide sequence ID" value="NZ_CP063304.1"/>
</dbReference>
<dbReference type="EMBL" id="CP063304">
    <property type="protein sequence ID" value="QOV20581.1"/>
    <property type="molecule type" value="Genomic_DNA"/>
</dbReference>
<dbReference type="AlphaFoldDB" id="A0A7M2RKJ6"/>
<evidence type="ECO:0000259" key="2">
    <source>
        <dbReference type="Pfam" id="PF14472"/>
    </source>
</evidence>
<feature type="domain" description="SHOCT" evidence="1">
    <location>
        <begin position="152"/>
        <end position="177"/>
    </location>
</feature>
<protein>
    <submittedName>
        <fullName evidence="3">SHOCT domain-containing protein</fullName>
    </submittedName>
</protein>
<dbReference type="KEGG" id="bliq:INP51_06470"/>
<name>A0A7M2RKJ6_9FIRM</name>
<evidence type="ECO:0000259" key="1">
    <source>
        <dbReference type="Pfam" id="PF09851"/>
    </source>
</evidence>
<gene>
    <name evidence="3" type="ORF">INP51_06470</name>
</gene>
<organism evidence="3 4">
    <name type="scientific">Blautia liquoris</name>
    <dbReference type="NCBI Taxonomy" id="2779518"/>
    <lineage>
        <taxon>Bacteria</taxon>
        <taxon>Bacillati</taxon>
        <taxon>Bacillota</taxon>
        <taxon>Clostridia</taxon>
        <taxon>Lachnospirales</taxon>
        <taxon>Lachnospiraceae</taxon>
        <taxon>Blautia</taxon>
    </lineage>
</organism>
<sequence>MKKSKIISEKDLFKREEKNKQILDNGNKVILNLHSKGHFIIEVTKESIKISSKGFANFSRRGFSGSKTISIDKLSGVQYKKSGFFVGYLQFILIGSGESKRGLTGAMSDENTITFANENNDILMQELKAYVEHRIANPNKKEIQNSSDLNDLKKLKELMDEGIITPDEFQKKKKQILGI</sequence>
<proteinExistence type="predicted"/>
<dbReference type="Pfam" id="PF14472">
    <property type="entry name" value="DUF4429"/>
    <property type="match status" value="1"/>
</dbReference>
<keyword evidence="4" id="KW-1185">Reference proteome</keyword>
<dbReference type="Pfam" id="PF09851">
    <property type="entry name" value="SHOCT"/>
    <property type="match status" value="1"/>
</dbReference>
<reference evidence="3 4" key="1">
    <citation type="submission" date="2020-10" db="EMBL/GenBank/DDBJ databases">
        <title>Blautia liquoris sp.nov., isolated from the mud in a fermentation cellar used for the production of Chinese strong-flavoured liquor.</title>
        <authorList>
            <person name="Lu L."/>
        </authorList>
    </citation>
    <scope>NUCLEOTIDE SEQUENCE [LARGE SCALE GENOMIC DNA]</scope>
    <source>
        <strain evidence="3 4">LZLJ-3</strain>
    </source>
</reference>
<accession>A0A7M2RKJ6</accession>
<dbReference type="InterPro" id="IPR027860">
    <property type="entry name" value="DUF4429"/>
</dbReference>
<dbReference type="Proteomes" id="UP000593601">
    <property type="component" value="Chromosome"/>
</dbReference>
<evidence type="ECO:0000313" key="4">
    <source>
        <dbReference type="Proteomes" id="UP000593601"/>
    </source>
</evidence>